<reference evidence="2 3" key="1">
    <citation type="submission" date="2014-06" db="EMBL/GenBank/DDBJ databases">
        <authorList>
            <person name="Swart Estienne"/>
        </authorList>
    </citation>
    <scope>NUCLEOTIDE SEQUENCE [LARGE SCALE GENOMIC DNA]</scope>
    <source>
        <strain evidence="2 3">130c</strain>
    </source>
</reference>
<gene>
    <name evidence="2" type="primary">Contig994.g1088</name>
    <name evidence="2" type="ORF">STYLEM_10365</name>
</gene>
<dbReference type="Pfam" id="PF07534">
    <property type="entry name" value="TLD"/>
    <property type="match status" value="1"/>
</dbReference>
<evidence type="ECO:0000259" key="1">
    <source>
        <dbReference type="PROSITE" id="PS51886"/>
    </source>
</evidence>
<evidence type="ECO:0000313" key="3">
    <source>
        <dbReference type="Proteomes" id="UP000039865"/>
    </source>
</evidence>
<dbReference type="InParanoid" id="A0A078AGC2"/>
<protein>
    <recommendedName>
        <fullName evidence="1">TLDc domain-containing protein</fullName>
    </recommendedName>
</protein>
<keyword evidence="3" id="KW-1185">Reference proteome</keyword>
<organism evidence="2 3">
    <name type="scientific">Stylonychia lemnae</name>
    <name type="common">Ciliate</name>
    <dbReference type="NCBI Taxonomy" id="5949"/>
    <lineage>
        <taxon>Eukaryota</taxon>
        <taxon>Sar</taxon>
        <taxon>Alveolata</taxon>
        <taxon>Ciliophora</taxon>
        <taxon>Intramacronucleata</taxon>
        <taxon>Spirotrichea</taxon>
        <taxon>Stichotrichia</taxon>
        <taxon>Sporadotrichida</taxon>
        <taxon>Oxytrichidae</taxon>
        <taxon>Stylonychinae</taxon>
        <taxon>Stylonychia</taxon>
    </lineage>
</organism>
<dbReference type="EMBL" id="CCKQ01009847">
    <property type="protein sequence ID" value="CDW81350.1"/>
    <property type="molecule type" value="Genomic_DNA"/>
</dbReference>
<accession>A0A078AGC2</accession>
<proteinExistence type="predicted"/>
<dbReference type="AlphaFoldDB" id="A0A078AGC2"/>
<feature type="domain" description="TLDc" evidence="1">
    <location>
        <begin position="48"/>
        <end position="147"/>
    </location>
</feature>
<sequence length="147" mass="17010">MRHNEEQKYASAQNNEMEEAKELEDLQVAETLKETVEIDTPKYLKFRRLVDFHLQSLRNQQIDDKEKLLPLIGQTKLLFKATNDGFKASIFHQKCDNNGPTISIILSEHGEVFGGYTSLPWSSSKQYKPNKDINTFVFSLNITNFIQ</sequence>
<dbReference type="InterPro" id="IPR006571">
    <property type="entry name" value="TLDc_dom"/>
</dbReference>
<evidence type="ECO:0000313" key="2">
    <source>
        <dbReference type="EMBL" id="CDW81350.1"/>
    </source>
</evidence>
<dbReference type="OrthoDB" id="6142220at2759"/>
<name>A0A078AGC2_STYLE</name>
<dbReference type="Proteomes" id="UP000039865">
    <property type="component" value="Unassembled WGS sequence"/>
</dbReference>
<dbReference type="PANTHER" id="PTHR23354">
    <property type="entry name" value="NUCLEOLAR PROTEIN 7/ESTROGEN RECEPTOR COACTIVATOR-RELATED"/>
    <property type="match status" value="1"/>
</dbReference>
<dbReference type="PANTHER" id="PTHR23354:SF122">
    <property type="entry name" value="GTPASE-ACTIVATING PROTEIN SKYWALKER"/>
    <property type="match status" value="1"/>
</dbReference>
<dbReference type="PROSITE" id="PS51886">
    <property type="entry name" value="TLDC"/>
    <property type="match status" value="1"/>
</dbReference>